<sequence length="265" mass="30148">MNQEQVAVKTPEFVSLNFKLAGLGSRAGAMIIDQLLLTAFNLATVLFLVFVVDSDFTAFLTGSTLPLAMTIMLLFIVYWGYFFVCEYFFGGKTLGKKLLGIRVIQDNGHSITLLSSLIRNLLRIIDMLPSAYFVGMVWVFFHSRHKRLGDIVAGTIVVHERKGKNAKKFSSIDREIKVRGLTKESLSVDDWALRSFGMNEWKLLKMYSERVMQLQPTDRGQLTKKLSATLLPKIGLDPDTMNAREMEDALFVLYLILKDDWEFEL</sequence>
<dbReference type="EMBL" id="JBHTNH010000002">
    <property type="protein sequence ID" value="MFD1360630.1"/>
    <property type="molecule type" value="Genomic_DNA"/>
</dbReference>
<evidence type="ECO:0000256" key="2">
    <source>
        <dbReference type="ARBA" id="ARBA00022692"/>
    </source>
</evidence>
<dbReference type="Proteomes" id="UP001597178">
    <property type="component" value="Unassembled WGS sequence"/>
</dbReference>
<dbReference type="InterPro" id="IPR010432">
    <property type="entry name" value="RDD"/>
</dbReference>
<dbReference type="PANTHER" id="PTHR38480:SF1">
    <property type="entry name" value="SLR0254 PROTEIN"/>
    <property type="match status" value="1"/>
</dbReference>
<gene>
    <name evidence="7" type="ORF">ACFQ4A_02910</name>
</gene>
<feature type="transmembrane region" description="Helical" evidence="5">
    <location>
        <begin position="121"/>
        <end position="141"/>
    </location>
</feature>
<evidence type="ECO:0000313" key="8">
    <source>
        <dbReference type="Proteomes" id="UP001597178"/>
    </source>
</evidence>
<organism evidence="7 8">
    <name type="scientific">Lentibacillus salinarum</name>
    <dbReference type="NCBI Taxonomy" id="446820"/>
    <lineage>
        <taxon>Bacteria</taxon>
        <taxon>Bacillati</taxon>
        <taxon>Bacillota</taxon>
        <taxon>Bacilli</taxon>
        <taxon>Bacillales</taxon>
        <taxon>Bacillaceae</taxon>
        <taxon>Lentibacillus</taxon>
    </lineage>
</organism>
<evidence type="ECO:0000256" key="5">
    <source>
        <dbReference type="SAM" id="Phobius"/>
    </source>
</evidence>
<reference evidence="8" key="1">
    <citation type="journal article" date="2019" name="Int. J. Syst. Evol. Microbiol.">
        <title>The Global Catalogue of Microorganisms (GCM) 10K type strain sequencing project: providing services to taxonomists for standard genome sequencing and annotation.</title>
        <authorList>
            <consortium name="The Broad Institute Genomics Platform"/>
            <consortium name="The Broad Institute Genome Sequencing Center for Infectious Disease"/>
            <person name="Wu L."/>
            <person name="Ma J."/>
        </authorList>
    </citation>
    <scope>NUCLEOTIDE SEQUENCE [LARGE SCALE GENOMIC DNA]</scope>
    <source>
        <strain evidence="8">CCUG 54822</strain>
    </source>
</reference>
<evidence type="ECO:0000256" key="3">
    <source>
        <dbReference type="ARBA" id="ARBA00022989"/>
    </source>
</evidence>
<accession>A0ABW3ZQI7</accession>
<dbReference type="Pfam" id="PF06271">
    <property type="entry name" value="RDD"/>
    <property type="match status" value="1"/>
</dbReference>
<dbReference type="PANTHER" id="PTHR38480">
    <property type="entry name" value="SLR0254 PROTEIN"/>
    <property type="match status" value="1"/>
</dbReference>
<protein>
    <submittedName>
        <fullName evidence="7">RDD family protein</fullName>
    </submittedName>
</protein>
<feature type="transmembrane region" description="Helical" evidence="5">
    <location>
        <begin position="35"/>
        <end position="52"/>
    </location>
</feature>
<evidence type="ECO:0000313" key="7">
    <source>
        <dbReference type="EMBL" id="MFD1360630.1"/>
    </source>
</evidence>
<name>A0ABW3ZQI7_9BACI</name>
<feature type="transmembrane region" description="Helical" evidence="5">
    <location>
        <begin position="64"/>
        <end position="89"/>
    </location>
</feature>
<evidence type="ECO:0000256" key="1">
    <source>
        <dbReference type="ARBA" id="ARBA00004141"/>
    </source>
</evidence>
<evidence type="ECO:0000259" key="6">
    <source>
        <dbReference type="Pfam" id="PF06271"/>
    </source>
</evidence>
<proteinExistence type="predicted"/>
<keyword evidence="3 5" id="KW-1133">Transmembrane helix</keyword>
<keyword evidence="4 5" id="KW-0472">Membrane</keyword>
<feature type="domain" description="RDD" evidence="6">
    <location>
        <begin position="20"/>
        <end position="154"/>
    </location>
</feature>
<comment type="caution">
    <text evidence="7">The sequence shown here is derived from an EMBL/GenBank/DDBJ whole genome shotgun (WGS) entry which is preliminary data.</text>
</comment>
<keyword evidence="2 5" id="KW-0812">Transmembrane</keyword>
<comment type="subcellular location">
    <subcellularLocation>
        <location evidence="1">Membrane</location>
        <topology evidence="1">Multi-pass membrane protein</topology>
    </subcellularLocation>
</comment>
<keyword evidence="8" id="KW-1185">Reference proteome</keyword>
<evidence type="ECO:0000256" key="4">
    <source>
        <dbReference type="ARBA" id="ARBA00023136"/>
    </source>
</evidence>
<dbReference type="RefSeq" id="WP_382397373.1">
    <property type="nucleotide sequence ID" value="NZ_JBHTNH010000002.1"/>
</dbReference>